<dbReference type="InterPro" id="IPR000608">
    <property type="entry name" value="UBC"/>
</dbReference>
<dbReference type="AlphaFoldDB" id="A0A1Q3D7X7"/>
<dbReference type="InterPro" id="IPR057733">
    <property type="entry name" value="UBE2O-like_SH3-B"/>
</dbReference>
<name>A0A1Q3D7X7_CEPFO</name>
<dbReference type="Gene3D" id="3.10.110.10">
    <property type="entry name" value="Ubiquitin Conjugating Enzyme"/>
    <property type="match status" value="1"/>
</dbReference>
<feature type="region of interest" description="Disordered" evidence="6">
    <location>
        <begin position="1"/>
        <end position="25"/>
    </location>
</feature>
<evidence type="ECO:0000313" key="9">
    <source>
        <dbReference type="Proteomes" id="UP000187406"/>
    </source>
</evidence>
<dbReference type="Pfam" id="PF23044">
    <property type="entry name" value="SH3-C_UBE2O"/>
    <property type="match status" value="1"/>
</dbReference>
<dbReference type="SUPFAM" id="SSF54495">
    <property type="entry name" value="UBC-like"/>
    <property type="match status" value="1"/>
</dbReference>
<dbReference type="EC" id="2.3.2.23" evidence="1"/>
<keyword evidence="5" id="KW-0067">ATP-binding</keyword>
<dbReference type="PANTHER" id="PTHR46116:SF15">
    <property type="entry name" value="(E3-INDEPENDENT) E2 UBIQUITIN-CONJUGATING ENZYME"/>
    <property type="match status" value="1"/>
</dbReference>
<dbReference type="Pfam" id="PF23043">
    <property type="entry name" value="SH3-B_UBE2O"/>
    <property type="match status" value="1"/>
</dbReference>
<dbReference type="PANTHER" id="PTHR46116">
    <property type="entry name" value="(E3-INDEPENDENT) E2 UBIQUITIN-CONJUGATING ENZYME"/>
    <property type="match status" value="1"/>
</dbReference>
<dbReference type="GO" id="GO:0061631">
    <property type="term" value="F:ubiquitin conjugating enzyme activity"/>
    <property type="evidence" value="ECO:0007669"/>
    <property type="project" value="UniProtKB-EC"/>
</dbReference>
<evidence type="ECO:0000256" key="6">
    <source>
        <dbReference type="SAM" id="MobiDB-lite"/>
    </source>
</evidence>
<dbReference type="Pfam" id="PF23046">
    <property type="entry name" value="tSH3-B_UBE2O"/>
    <property type="match status" value="1"/>
</dbReference>
<evidence type="ECO:0000256" key="3">
    <source>
        <dbReference type="ARBA" id="ARBA00022741"/>
    </source>
</evidence>
<feature type="domain" description="UBC core" evidence="7">
    <location>
        <begin position="682"/>
        <end position="842"/>
    </location>
</feature>
<gene>
    <name evidence="8" type="ORF">CFOL_v3_31984</name>
</gene>
<dbReference type="OrthoDB" id="47801at2759"/>
<dbReference type="Proteomes" id="UP000187406">
    <property type="component" value="Unassembled WGS sequence"/>
</dbReference>
<keyword evidence="3" id="KW-0547">Nucleotide-binding</keyword>
<proteinExistence type="predicted"/>
<dbReference type="FunCoup" id="A0A1Q3D7X7">
    <property type="interactions" value="1877"/>
</dbReference>
<evidence type="ECO:0000256" key="1">
    <source>
        <dbReference type="ARBA" id="ARBA00012486"/>
    </source>
</evidence>
<dbReference type="FunFam" id="3.10.110.10:FF:000028">
    <property type="entry name" value="Probable ubiquitin-conjugating enzyme E2 23"/>
    <property type="match status" value="1"/>
</dbReference>
<dbReference type="STRING" id="3775.A0A1Q3D7X7"/>
<evidence type="ECO:0000259" key="7">
    <source>
        <dbReference type="PROSITE" id="PS50127"/>
    </source>
</evidence>
<keyword evidence="2" id="KW-0808">Transferase</keyword>
<dbReference type="GO" id="GO:0005524">
    <property type="term" value="F:ATP binding"/>
    <property type="evidence" value="ECO:0007669"/>
    <property type="project" value="UniProtKB-KW"/>
</dbReference>
<accession>A0A1Q3D7X7</accession>
<evidence type="ECO:0000256" key="2">
    <source>
        <dbReference type="ARBA" id="ARBA00022679"/>
    </source>
</evidence>
<comment type="caution">
    <text evidence="8">The sequence shown here is derived from an EMBL/GenBank/DDBJ whole genome shotgun (WGS) entry which is preliminary data.</text>
</comment>
<evidence type="ECO:0000313" key="8">
    <source>
        <dbReference type="EMBL" id="GAV88562.1"/>
    </source>
</evidence>
<dbReference type="Pfam" id="PF00179">
    <property type="entry name" value="UQ_con"/>
    <property type="match status" value="1"/>
</dbReference>
<dbReference type="PROSITE" id="PS50127">
    <property type="entry name" value="UBC_2"/>
    <property type="match status" value="1"/>
</dbReference>
<dbReference type="CDD" id="cd23837">
    <property type="entry name" value="UBCc_UBE2O"/>
    <property type="match status" value="1"/>
</dbReference>
<evidence type="ECO:0000256" key="4">
    <source>
        <dbReference type="ARBA" id="ARBA00022786"/>
    </source>
</evidence>
<dbReference type="InParanoid" id="A0A1Q3D7X7"/>
<dbReference type="SMART" id="SM00212">
    <property type="entry name" value="UBCc"/>
    <property type="match status" value="1"/>
</dbReference>
<dbReference type="InterPro" id="IPR057734">
    <property type="entry name" value="UBE2O-like_SH3-C"/>
</dbReference>
<dbReference type="EMBL" id="BDDD01004953">
    <property type="protein sequence ID" value="GAV88562.1"/>
    <property type="molecule type" value="Genomic_DNA"/>
</dbReference>
<reference evidence="9" key="1">
    <citation type="submission" date="2016-04" db="EMBL/GenBank/DDBJ databases">
        <title>Cephalotus genome sequencing.</title>
        <authorList>
            <person name="Fukushima K."/>
            <person name="Hasebe M."/>
            <person name="Fang X."/>
        </authorList>
    </citation>
    <scope>NUCLEOTIDE SEQUENCE [LARGE SCALE GENOMIC DNA]</scope>
    <source>
        <strain evidence="9">cv. St1</strain>
    </source>
</reference>
<dbReference type="InterPro" id="IPR057735">
    <property type="entry name" value="UBE2O-like_tSH3-B"/>
</dbReference>
<sequence>MMDVLDSDFDCESFSESGGSEEQEEIDYLYGGKARSILSSLEESIGKIDDFLSFERGFTHGDIVCSVTDPTGQMGRVTNITMFLDLENVYGKIRRDVNSQTLSKIRSISVGDYVVRGAWVGKVDKVVDSVSILFDDGSKCEFNVTDQDKLLPVPPNLLEDSQYPYYPGQRVQVRLPNVSKSTGWLCGTWRDNYNEGTVCAVEAGLVYVDWLASVIVGCDLHLPSPAHLQDAKTLTLLSCFSHANWQLGDWCILKIADPNKGILQQVSLNASTHGFMKEQEMLERRFEGRNLSFSLEDIYVIVKTKTTVDVVWQDGSCSLGINSQSLLPVGVVNAHEFWPYHFVVEKGTSDDRHLTNSQRWGVVLGVDAKERTVKVQWKSVTVKEATDFDEGKMEDTLSAYELVEHPDYSYSYGDVVFRLVKNHLGDQADKDQLSTEILMGKEALKSMKSDHYQNEYPDTSYPSFIGIITGFKDGWVEVQWAAGFKSKVAPYEIYRVDKYEESATTPVLYEENVGDMNQEMVEHSKQLSGQRGKDLLNCDGAGENCKKYLWESNSLFLPRPAIAFFSSIATSLFGSFSSTSLSVPVSSSHISELGNESDHLREREISGTCELYSDLYPRALQTIGKRKLNAEVKEDQENGTSTLPISGENPDQFRHFDMVIDCSDHHFLDASKGLVISQVKKSWLKKVHQEWSILQNNLPESIYVRIYEERMDLMRAAIVGATGTPYHDGLFFFDIFLPAGYPYEPPSVHYHSGGLRVNPNLYESGKVCLSLLNTWKGTGTEVWNPGSSTILQVLLSLQALVLNKKPYFNESGYDRQVGRAEGEKNSVSYNENAFLVTCKSMLYLLRKPPKHFEAFVEEHFCRRSQHILLACKAYMGGAPVGFPFGCDDNDRENTKGNSKGFKIMLSKLYPKLVDALSDKGINCDQFIQL</sequence>
<keyword evidence="9" id="KW-1185">Reference proteome</keyword>
<protein>
    <recommendedName>
        <fullName evidence="1">E2 ubiquitin-conjugating enzyme</fullName>
        <ecNumber evidence="1">2.3.2.23</ecNumber>
    </recommendedName>
</protein>
<organism evidence="8 9">
    <name type="scientific">Cephalotus follicularis</name>
    <name type="common">Albany pitcher plant</name>
    <dbReference type="NCBI Taxonomy" id="3775"/>
    <lineage>
        <taxon>Eukaryota</taxon>
        <taxon>Viridiplantae</taxon>
        <taxon>Streptophyta</taxon>
        <taxon>Embryophyta</taxon>
        <taxon>Tracheophyta</taxon>
        <taxon>Spermatophyta</taxon>
        <taxon>Magnoliopsida</taxon>
        <taxon>eudicotyledons</taxon>
        <taxon>Gunneridae</taxon>
        <taxon>Pentapetalae</taxon>
        <taxon>rosids</taxon>
        <taxon>fabids</taxon>
        <taxon>Oxalidales</taxon>
        <taxon>Cephalotaceae</taxon>
        <taxon>Cephalotus</taxon>
    </lineage>
</organism>
<dbReference type="InterPro" id="IPR016135">
    <property type="entry name" value="UBQ-conjugating_enzyme/RWD"/>
</dbReference>
<keyword evidence="4" id="KW-0833">Ubl conjugation pathway</keyword>
<evidence type="ECO:0000256" key="5">
    <source>
        <dbReference type="ARBA" id="ARBA00022840"/>
    </source>
</evidence>